<evidence type="ECO:0000313" key="7">
    <source>
        <dbReference type="EMBL" id="CAL8124071.1"/>
    </source>
</evidence>
<dbReference type="InterPro" id="IPR011701">
    <property type="entry name" value="MFS"/>
</dbReference>
<dbReference type="PANTHER" id="PTHR23507">
    <property type="entry name" value="ZGC:174356"/>
    <property type="match status" value="1"/>
</dbReference>
<accession>A0ABP1RAQ6</accession>
<gene>
    <name evidence="7" type="ORF">ODALV1_LOCUS20447</name>
</gene>
<feature type="transmembrane region" description="Helical" evidence="6">
    <location>
        <begin position="365"/>
        <end position="387"/>
    </location>
</feature>
<feature type="region of interest" description="Disordered" evidence="5">
    <location>
        <begin position="1"/>
        <end position="54"/>
    </location>
</feature>
<keyword evidence="4 6" id="KW-0472">Membrane</keyword>
<feature type="transmembrane region" description="Helical" evidence="6">
    <location>
        <begin position="260"/>
        <end position="281"/>
    </location>
</feature>
<feature type="transmembrane region" description="Helical" evidence="6">
    <location>
        <begin position="423"/>
        <end position="443"/>
    </location>
</feature>
<feature type="compositionally biased region" description="Polar residues" evidence="5">
    <location>
        <begin position="20"/>
        <end position="34"/>
    </location>
</feature>
<reference evidence="7 8" key="1">
    <citation type="submission" date="2024-08" db="EMBL/GenBank/DDBJ databases">
        <authorList>
            <person name="Cucini C."/>
            <person name="Frati F."/>
        </authorList>
    </citation>
    <scope>NUCLEOTIDE SEQUENCE [LARGE SCALE GENOMIC DNA]</scope>
</reference>
<name>A0ABP1RAQ6_9HEXA</name>
<keyword evidence="3 6" id="KW-1133">Transmembrane helix</keyword>
<feature type="transmembrane region" description="Helical" evidence="6">
    <location>
        <begin position="488"/>
        <end position="508"/>
    </location>
</feature>
<feature type="transmembrane region" description="Helical" evidence="6">
    <location>
        <begin position="167"/>
        <end position="185"/>
    </location>
</feature>
<evidence type="ECO:0000256" key="3">
    <source>
        <dbReference type="ARBA" id="ARBA00022989"/>
    </source>
</evidence>
<keyword evidence="2 6" id="KW-0812">Transmembrane</keyword>
<evidence type="ECO:0000256" key="2">
    <source>
        <dbReference type="ARBA" id="ARBA00022692"/>
    </source>
</evidence>
<feature type="compositionally biased region" description="Polar residues" evidence="5">
    <location>
        <begin position="1"/>
        <end position="13"/>
    </location>
</feature>
<evidence type="ECO:0000313" key="8">
    <source>
        <dbReference type="Proteomes" id="UP001642540"/>
    </source>
</evidence>
<dbReference type="Pfam" id="PF07690">
    <property type="entry name" value="MFS_1"/>
    <property type="match status" value="1"/>
</dbReference>
<evidence type="ECO:0000256" key="4">
    <source>
        <dbReference type="ARBA" id="ARBA00023136"/>
    </source>
</evidence>
<dbReference type="EMBL" id="CAXLJM020000068">
    <property type="protein sequence ID" value="CAL8124071.1"/>
    <property type="molecule type" value="Genomic_DNA"/>
</dbReference>
<keyword evidence="8" id="KW-1185">Reference proteome</keyword>
<dbReference type="InterPro" id="IPR036259">
    <property type="entry name" value="MFS_trans_sf"/>
</dbReference>
<comment type="subcellular location">
    <subcellularLocation>
        <location evidence="1">Membrane</location>
        <topology evidence="1">Multi-pass membrane protein</topology>
    </subcellularLocation>
</comment>
<evidence type="ECO:0000256" key="6">
    <source>
        <dbReference type="SAM" id="Phobius"/>
    </source>
</evidence>
<protein>
    <recommendedName>
        <fullName evidence="9">Proton-coupled folate transporter</fullName>
    </recommendedName>
</protein>
<feature type="transmembrane region" description="Helical" evidence="6">
    <location>
        <begin position="191"/>
        <end position="213"/>
    </location>
</feature>
<proteinExistence type="predicted"/>
<dbReference type="Gene3D" id="1.20.1250.20">
    <property type="entry name" value="MFS general substrate transporter like domains"/>
    <property type="match status" value="1"/>
</dbReference>
<evidence type="ECO:0000256" key="1">
    <source>
        <dbReference type="ARBA" id="ARBA00004141"/>
    </source>
</evidence>
<feature type="transmembrane region" description="Helical" evidence="6">
    <location>
        <begin position="135"/>
        <end position="155"/>
    </location>
</feature>
<sequence>MVKSFKTINMASSTKEESGGVSNRTVKKSQNGVSNGAVKETHNGVNGAIKENPGGVSRTEPLPLLKSLLSLEPALIAHMCSAILVIMTVQDLLLEKACRVNLGYSDQVCDALQARNTSGLEEEERKVQALMGQVLVWRTMLENAFPIVLVFLIGAWSDKYGRKYPMLFVLTAFILQDILLIFSVFSGNLTGAWSVAFISSIIVSLSGNQACFISCSFSYISDHTPVEKRTVRTGITHSLLFLGITVGLAVGGILSKSGMGFTKIFGIGIALETFALVYLIISITNRPLPGVTDGKSRFQIFMELFDFQHIKDAANCVMKKREGNTRLKLGLLLLSHACVFMPMCGEMGVLYLFCRYQFNWDAATFGSYLSYKTVVGFIGNFVSMGILSGKLKLTDPQNGIVGCLSNLVASIMFSVATSGFLMFLGPIVSLLAGAAMVVPRSMLSKIIPSDELGKINSCIGSMESIIPLIASSLYTSVYTGFLNVLPGSFFLISAALTIPPVIVFWWFMQNDVEATKVKTK</sequence>
<comment type="caution">
    <text evidence="7">The sequence shown here is derived from an EMBL/GenBank/DDBJ whole genome shotgun (WGS) entry which is preliminary data.</text>
</comment>
<dbReference type="SUPFAM" id="SSF103473">
    <property type="entry name" value="MFS general substrate transporter"/>
    <property type="match status" value="1"/>
</dbReference>
<feature type="transmembrane region" description="Helical" evidence="6">
    <location>
        <begin position="234"/>
        <end position="254"/>
    </location>
</feature>
<evidence type="ECO:0000256" key="5">
    <source>
        <dbReference type="SAM" id="MobiDB-lite"/>
    </source>
</evidence>
<feature type="transmembrane region" description="Helical" evidence="6">
    <location>
        <begin position="464"/>
        <end position="482"/>
    </location>
</feature>
<organism evidence="7 8">
    <name type="scientific">Orchesella dallaii</name>
    <dbReference type="NCBI Taxonomy" id="48710"/>
    <lineage>
        <taxon>Eukaryota</taxon>
        <taxon>Metazoa</taxon>
        <taxon>Ecdysozoa</taxon>
        <taxon>Arthropoda</taxon>
        <taxon>Hexapoda</taxon>
        <taxon>Collembola</taxon>
        <taxon>Entomobryomorpha</taxon>
        <taxon>Entomobryoidea</taxon>
        <taxon>Orchesellidae</taxon>
        <taxon>Orchesellinae</taxon>
        <taxon>Orchesella</taxon>
    </lineage>
</organism>
<evidence type="ECO:0008006" key="9">
    <source>
        <dbReference type="Google" id="ProtNLM"/>
    </source>
</evidence>
<feature type="transmembrane region" description="Helical" evidence="6">
    <location>
        <begin position="329"/>
        <end position="353"/>
    </location>
</feature>
<dbReference type="PANTHER" id="PTHR23507:SF1">
    <property type="entry name" value="FI18259P1-RELATED"/>
    <property type="match status" value="1"/>
</dbReference>
<dbReference type="Proteomes" id="UP001642540">
    <property type="component" value="Unassembled WGS sequence"/>
</dbReference>